<dbReference type="EMBL" id="JAEUAX010000006">
    <property type="protein sequence ID" value="MBW9110686.1"/>
    <property type="molecule type" value="Genomic_DNA"/>
</dbReference>
<name>A0ABS7I1J1_9MICO</name>
<reference evidence="2 3" key="1">
    <citation type="journal article" date="2021" name="MBio">
        <title>Poor Competitiveness of Bradyrhizobium in Pigeon Pea Root Colonization in Indian Soils.</title>
        <authorList>
            <person name="Chalasani D."/>
            <person name="Basu A."/>
            <person name="Pullabhotla S.V.S.R.N."/>
            <person name="Jorrin B."/>
            <person name="Neal A.L."/>
            <person name="Poole P.S."/>
            <person name="Podile A.R."/>
            <person name="Tkacz A."/>
        </authorList>
    </citation>
    <scope>NUCLEOTIDE SEQUENCE [LARGE SCALE GENOMIC DNA]</scope>
    <source>
        <strain evidence="2 3">HU12</strain>
    </source>
</reference>
<dbReference type="RefSeq" id="WP_220339888.1">
    <property type="nucleotide sequence ID" value="NZ_JAEUAX010000006.1"/>
</dbReference>
<organism evidence="2 3">
    <name type="scientific">Microbacterium ureisolvens</name>
    <dbReference type="NCBI Taxonomy" id="2781186"/>
    <lineage>
        <taxon>Bacteria</taxon>
        <taxon>Bacillati</taxon>
        <taxon>Actinomycetota</taxon>
        <taxon>Actinomycetes</taxon>
        <taxon>Micrococcales</taxon>
        <taxon>Microbacteriaceae</taxon>
        <taxon>Microbacterium</taxon>
    </lineage>
</organism>
<evidence type="ECO:0008006" key="4">
    <source>
        <dbReference type="Google" id="ProtNLM"/>
    </source>
</evidence>
<feature type="chain" id="PRO_5046819139" description="Fibronectin type-III domain-containing protein" evidence="1">
    <location>
        <begin position="27"/>
        <end position="303"/>
    </location>
</feature>
<evidence type="ECO:0000313" key="3">
    <source>
        <dbReference type="Proteomes" id="UP000777440"/>
    </source>
</evidence>
<gene>
    <name evidence="2" type="ORF">JNB61_12965</name>
</gene>
<protein>
    <recommendedName>
        <fullName evidence="4">Fibronectin type-III domain-containing protein</fullName>
    </recommendedName>
</protein>
<accession>A0ABS7I1J1</accession>
<sequence>MIRRLLGPIAAIVTLAVLGGAGGATAAWMASASMAASVSSATVATTAQLTGGLTTTYRADTSAPATGQLTIANTGGAPLSYTLATQLGAGSSAALAEKIALRLWTGSGCGTTAPSTAENTTLANAAPALPTAARTLAPGASVVVCVATQLDAQSASPLAGQAVTATFAVTGLVGTSWTTTATTAAFTQSVHGLAAAGAPACVQAPPHGVQLSWAAPTNRSAGATLQYRLVDKANVVVKELSSSAATLSVVLGGTDITADGVHELRIVATEKTAAGTVSSDSPTLLVRRTAVGNSNIKYECVMP</sequence>
<comment type="caution">
    <text evidence="2">The sequence shown here is derived from an EMBL/GenBank/DDBJ whole genome shotgun (WGS) entry which is preliminary data.</text>
</comment>
<keyword evidence="3" id="KW-1185">Reference proteome</keyword>
<proteinExistence type="predicted"/>
<feature type="signal peptide" evidence="1">
    <location>
        <begin position="1"/>
        <end position="26"/>
    </location>
</feature>
<keyword evidence="1" id="KW-0732">Signal</keyword>
<evidence type="ECO:0000256" key="1">
    <source>
        <dbReference type="SAM" id="SignalP"/>
    </source>
</evidence>
<dbReference type="Proteomes" id="UP000777440">
    <property type="component" value="Unassembled WGS sequence"/>
</dbReference>
<evidence type="ECO:0000313" key="2">
    <source>
        <dbReference type="EMBL" id="MBW9110686.1"/>
    </source>
</evidence>